<accession>A0A5J6VI06</accession>
<keyword evidence="1" id="KW-1133">Transmembrane helix</keyword>
<feature type="transmembrane region" description="Helical" evidence="1">
    <location>
        <begin position="228"/>
        <end position="245"/>
    </location>
</feature>
<feature type="transmembrane region" description="Helical" evidence="1">
    <location>
        <begin position="257"/>
        <end position="275"/>
    </location>
</feature>
<sequence>MNYMEEFFLITSTVIQSIQIATLVPSSWSSSLSKLRFDFTDEVYMGFFWSSVISVLGFSFICVLLNHIDKGSPIIDFIWIYFGSSILFGLLGIPILTILVEVLHCKDGQLYKVEKIECYSDKHIILITLGMLTIIMIGIGAYIRKDNHDKMMHNIASIYSYKDDQINIDSKYLIYRSIIIILAFMYTIEYSLWQLIIAWCMCIGSFLPYVFFIYYLPHRRNFYNYLKCSLYLCTWGVFLITLYVTHMEIEEIDEKSALLYPILFILGILTTYLRINVRFTIDMF</sequence>
<organism evidence="2">
    <name type="scientific">Megaviridae environmental sample</name>
    <dbReference type="NCBI Taxonomy" id="1737588"/>
    <lineage>
        <taxon>Viruses</taxon>
        <taxon>Varidnaviria</taxon>
        <taxon>Bamfordvirae</taxon>
        <taxon>Nucleocytoviricota</taxon>
        <taxon>Megaviricetes</taxon>
        <taxon>Imitervirales</taxon>
        <taxon>Mimiviridae</taxon>
        <taxon>environmental samples</taxon>
    </lineage>
</organism>
<name>A0A5J6VI06_9VIRU</name>
<feature type="transmembrane region" description="Helical" evidence="1">
    <location>
        <begin position="44"/>
        <end position="65"/>
    </location>
</feature>
<feature type="transmembrane region" description="Helical" evidence="1">
    <location>
        <begin position="77"/>
        <end position="103"/>
    </location>
</feature>
<proteinExistence type="predicted"/>
<keyword evidence="1" id="KW-0812">Transmembrane</keyword>
<protein>
    <submittedName>
        <fullName evidence="2">Uncharacterized protein</fullName>
    </submittedName>
</protein>
<feature type="transmembrane region" description="Helical" evidence="1">
    <location>
        <begin position="7"/>
        <end position="24"/>
    </location>
</feature>
<evidence type="ECO:0000256" key="1">
    <source>
        <dbReference type="SAM" id="Phobius"/>
    </source>
</evidence>
<feature type="transmembrane region" description="Helical" evidence="1">
    <location>
        <begin position="196"/>
        <end position="216"/>
    </location>
</feature>
<keyword evidence="1" id="KW-0472">Membrane</keyword>
<dbReference type="EMBL" id="MN448271">
    <property type="protein sequence ID" value="QFG73807.1"/>
    <property type="molecule type" value="Genomic_DNA"/>
</dbReference>
<feature type="transmembrane region" description="Helical" evidence="1">
    <location>
        <begin position="172"/>
        <end position="190"/>
    </location>
</feature>
<reference evidence="2" key="1">
    <citation type="journal article" date="2019" name="Philos. Trans. R. Soc. Lond., B, Biol. Sci.">
        <title>Targeted metagenomic recovery of four divergent viruses reveals shared and distinctive characteristics of giant viruses of marine eukaryotes.</title>
        <authorList>
            <person name="Needham D.M."/>
            <person name="Poirier C."/>
            <person name="Hehenberger E."/>
            <person name="Jimenez V."/>
            <person name="Swalwell J.E."/>
            <person name="Santoro A.E."/>
            <person name="Worden A.Z."/>
        </authorList>
    </citation>
    <scope>NUCLEOTIDE SEQUENCE</scope>
    <source>
        <strain evidence="2">OPacV-662</strain>
    </source>
</reference>
<feature type="transmembrane region" description="Helical" evidence="1">
    <location>
        <begin position="123"/>
        <end position="143"/>
    </location>
</feature>
<evidence type="ECO:0000313" key="2">
    <source>
        <dbReference type="EMBL" id="QFG73807.1"/>
    </source>
</evidence>